<gene>
    <name evidence="1" type="ORF">LMG7053_03861</name>
</gene>
<name>A0ABM8LXQ2_9BURK</name>
<sequence>MLHKVSVPNKKPPQLNEILNEFKSKINSNEQEALLKQINICNEKKLDIELFIDHNYITKSDKGKSNVYNTYLRIMGLCCYYHDKNSTNEAWYYFSKAEYFRGIHDSWDKVSEHKEIIENLKKEKEKQKSLNELSALDLIISKALQDKILNSTEEEKKYWNNKSDFVNESIFEVFEILNKYKKSKSKTRRITNESAKRMILKLIRMDSKLDELINSLFK</sequence>
<comment type="caution">
    <text evidence="1">The sequence shown here is derived from an EMBL/GenBank/DDBJ whole genome shotgun (WGS) entry which is preliminary data.</text>
</comment>
<keyword evidence="2" id="KW-1185">Reference proteome</keyword>
<reference evidence="1 2" key="1">
    <citation type="submission" date="2020-04" db="EMBL/GenBank/DDBJ databases">
        <authorList>
            <person name="De Canck E."/>
        </authorList>
    </citation>
    <scope>NUCLEOTIDE SEQUENCE [LARGE SCALE GENOMIC DNA]</scope>
    <source>
        <strain evidence="1 2">LMG 7053</strain>
    </source>
</reference>
<accession>A0ABM8LXQ2</accession>
<dbReference type="RefSeq" id="WP_175224215.1">
    <property type="nucleotide sequence ID" value="NZ_CADILJ010000039.1"/>
</dbReference>
<protein>
    <submittedName>
        <fullName evidence="1">Uncharacterized protein</fullName>
    </submittedName>
</protein>
<proteinExistence type="predicted"/>
<dbReference type="EMBL" id="CADILJ010000039">
    <property type="protein sequence ID" value="CAB3952690.1"/>
    <property type="molecule type" value="Genomic_DNA"/>
</dbReference>
<evidence type="ECO:0000313" key="1">
    <source>
        <dbReference type="EMBL" id="CAB3952690.1"/>
    </source>
</evidence>
<dbReference type="Proteomes" id="UP000494161">
    <property type="component" value="Unassembled WGS sequence"/>
</dbReference>
<organism evidence="1 2">
    <name type="scientific">Achromobacter ruhlandii</name>
    <dbReference type="NCBI Taxonomy" id="72557"/>
    <lineage>
        <taxon>Bacteria</taxon>
        <taxon>Pseudomonadati</taxon>
        <taxon>Pseudomonadota</taxon>
        <taxon>Betaproteobacteria</taxon>
        <taxon>Burkholderiales</taxon>
        <taxon>Alcaligenaceae</taxon>
        <taxon>Achromobacter</taxon>
    </lineage>
</organism>
<evidence type="ECO:0000313" key="2">
    <source>
        <dbReference type="Proteomes" id="UP000494161"/>
    </source>
</evidence>